<keyword evidence="1" id="KW-0378">Hydrolase</keyword>
<dbReference type="SUPFAM" id="SSF53163">
    <property type="entry name" value="HybD-like"/>
    <property type="match status" value="1"/>
</dbReference>
<dbReference type="GO" id="GO:0008233">
    <property type="term" value="F:peptidase activity"/>
    <property type="evidence" value="ECO:0007669"/>
    <property type="project" value="UniProtKB-KW"/>
</dbReference>
<gene>
    <name evidence="1" type="primary">yyaC</name>
    <name evidence="1" type="ORF">GOQ27_05375</name>
</gene>
<proteinExistence type="predicted"/>
<accession>A0A942UYD4</accession>
<keyword evidence="1" id="KW-0645">Protease</keyword>
<dbReference type="Pfam" id="PF06866">
    <property type="entry name" value="DUF1256"/>
    <property type="match status" value="1"/>
</dbReference>
<dbReference type="GO" id="GO:0006508">
    <property type="term" value="P:proteolysis"/>
    <property type="evidence" value="ECO:0007669"/>
    <property type="project" value="UniProtKB-KW"/>
</dbReference>
<dbReference type="AlphaFoldDB" id="A0A942UYD4"/>
<comment type="caution">
    <text evidence="1">The sequence shown here is derived from an EMBL/GenBank/DDBJ whole genome shotgun (WGS) entry which is preliminary data.</text>
</comment>
<evidence type="ECO:0000313" key="2">
    <source>
        <dbReference type="Proteomes" id="UP000724672"/>
    </source>
</evidence>
<dbReference type="EMBL" id="WSFT01000022">
    <property type="protein sequence ID" value="MBS4537882.1"/>
    <property type="molecule type" value="Genomic_DNA"/>
</dbReference>
<reference evidence="1" key="1">
    <citation type="submission" date="2019-12" db="EMBL/GenBank/DDBJ databases">
        <title>Clostridiaceae gen. nov. sp. nov., isolated from sediment in Xinjiang, China.</title>
        <authorList>
            <person name="Zhang R."/>
        </authorList>
    </citation>
    <scope>NUCLEOTIDE SEQUENCE</scope>
    <source>
        <strain evidence="1">D2Q-11</strain>
    </source>
</reference>
<protein>
    <submittedName>
        <fullName evidence="1">Spore protease YyaC</fullName>
    </submittedName>
</protein>
<name>A0A942UYD4_9FIRM</name>
<organism evidence="1 2">
    <name type="scientific">Anaeromonas frigoriresistens</name>
    <dbReference type="NCBI Taxonomy" id="2683708"/>
    <lineage>
        <taxon>Bacteria</taxon>
        <taxon>Bacillati</taxon>
        <taxon>Bacillota</taxon>
        <taxon>Tissierellia</taxon>
        <taxon>Tissierellales</taxon>
        <taxon>Thermohalobacteraceae</taxon>
        <taxon>Anaeromonas</taxon>
    </lineage>
</organism>
<dbReference type="InterPro" id="IPR009665">
    <property type="entry name" value="YyaC"/>
</dbReference>
<dbReference type="InterPro" id="IPR023430">
    <property type="entry name" value="Pept_HybD-like_dom_sf"/>
</dbReference>
<evidence type="ECO:0000313" key="1">
    <source>
        <dbReference type="EMBL" id="MBS4537882.1"/>
    </source>
</evidence>
<dbReference type="RefSeq" id="WP_203365807.1">
    <property type="nucleotide sequence ID" value="NZ_WSFT01000022.1"/>
</dbReference>
<keyword evidence="2" id="KW-1185">Reference proteome</keyword>
<dbReference type="NCBIfam" id="TIGR02841">
    <property type="entry name" value="spore_YyaC"/>
    <property type="match status" value="1"/>
</dbReference>
<sequence>MGIKKDFSIMYDDKYSEFMLGENLAEFIKRDPVIVCIGTDKCIGDSLGPLVGSLLKRDNIPITVYGTLSDPIHALNINRKINYIKMRHPLSFIIAIDACIGDKKEVGRLYVREGPVFPGKGVGKEIKSIGDISLVGMVDSTENDLKTSLYNIRLGFVMDMAEKIVKSIKMACDWDRMVVK</sequence>
<dbReference type="Proteomes" id="UP000724672">
    <property type="component" value="Unassembled WGS sequence"/>
</dbReference>